<name>V9VVP5_9RHOB</name>
<dbReference type="SUPFAM" id="SSF50129">
    <property type="entry name" value="GroES-like"/>
    <property type="match status" value="1"/>
</dbReference>
<proteinExistence type="predicted"/>
<evidence type="ECO:0000313" key="3">
    <source>
        <dbReference type="Proteomes" id="UP000018780"/>
    </source>
</evidence>
<feature type="domain" description="Alcohol dehydrogenase-like N-terminal" evidence="1">
    <location>
        <begin position="11"/>
        <end position="85"/>
    </location>
</feature>
<dbReference type="STRING" id="999552.METH_00380"/>
<keyword evidence="3" id="KW-1185">Reference proteome</keyword>
<dbReference type="KEGG" id="lmd:METH_00380"/>
<dbReference type="EMBL" id="CP006773">
    <property type="protein sequence ID" value="AHD02811.1"/>
    <property type="molecule type" value="Genomic_DNA"/>
</dbReference>
<dbReference type="Pfam" id="PF08240">
    <property type="entry name" value="ADH_N"/>
    <property type="match status" value="1"/>
</dbReference>
<dbReference type="Proteomes" id="UP000018780">
    <property type="component" value="Chromosome"/>
</dbReference>
<gene>
    <name evidence="2" type="ORF">METH_00380</name>
</gene>
<dbReference type="InterPro" id="IPR013154">
    <property type="entry name" value="ADH-like_N"/>
</dbReference>
<dbReference type="InterPro" id="IPR011032">
    <property type="entry name" value="GroES-like_sf"/>
</dbReference>
<evidence type="ECO:0000313" key="2">
    <source>
        <dbReference type="EMBL" id="AHD02811.1"/>
    </source>
</evidence>
<sequence length="129" mass="14016">MVHAVFDGLQNASDLSLYLCQDNRRPAPLIRGHEAAGLIEDGPKAGRRVTIPALVTCGACASGRENLCGSRQIISMSPRGGAIARNEALRAAKYLGRALWRRLTGYQRRSRAEIRGGSESDRGDHFPDD</sequence>
<organism evidence="2 3">
    <name type="scientific">Leisingera methylohalidivorans DSM 14336</name>
    <dbReference type="NCBI Taxonomy" id="999552"/>
    <lineage>
        <taxon>Bacteria</taxon>
        <taxon>Pseudomonadati</taxon>
        <taxon>Pseudomonadota</taxon>
        <taxon>Alphaproteobacteria</taxon>
        <taxon>Rhodobacterales</taxon>
        <taxon>Roseobacteraceae</taxon>
        <taxon>Leisingera</taxon>
    </lineage>
</organism>
<dbReference type="HOGENOM" id="CLU_1946139_0_0_5"/>
<dbReference type="AlphaFoldDB" id="V9VVP5"/>
<reference evidence="2 3" key="1">
    <citation type="submission" date="2013-09" db="EMBL/GenBank/DDBJ databases">
        <authorList>
            <consortium name="DOE Joint Genome Institute"/>
            <person name="Klenk H.-P."/>
            <person name="Huntemann M."/>
            <person name="Han J."/>
            <person name="Chen A."/>
            <person name="Kyrpides N."/>
            <person name="Mavromatis K."/>
            <person name="Markowitz V."/>
            <person name="Palaniappan K."/>
            <person name="Ivanova N."/>
            <person name="Schaumberg A."/>
            <person name="Pati A."/>
            <person name="Liolios K."/>
            <person name="Nordberg H.P."/>
            <person name="Cantor M.N."/>
            <person name="Hua S.X."/>
            <person name="Woyke T."/>
        </authorList>
    </citation>
    <scope>NUCLEOTIDE SEQUENCE [LARGE SCALE GENOMIC DNA]</scope>
    <source>
        <strain evidence="2 3">DSM 14336</strain>
    </source>
</reference>
<evidence type="ECO:0000259" key="1">
    <source>
        <dbReference type="Pfam" id="PF08240"/>
    </source>
</evidence>
<protein>
    <recommendedName>
        <fullName evidence="1">Alcohol dehydrogenase-like N-terminal domain-containing protein</fullName>
    </recommendedName>
</protein>
<dbReference type="PATRIC" id="fig|999552.6.peg.70"/>
<accession>V9VVP5</accession>
<dbReference type="Gene3D" id="3.90.180.10">
    <property type="entry name" value="Medium-chain alcohol dehydrogenases, catalytic domain"/>
    <property type="match status" value="1"/>
</dbReference>